<dbReference type="Proteomes" id="UP000676885">
    <property type="component" value="Chromosome"/>
</dbReference>
<dbReference type="PANTHER" id="PTHR39185:SF1">
    <property type="entry name" value="SWARMING MOTILITY PROTEIN SWRD"/>
    <property type="match status" value="1"/>
</dbReference>
<dbReference type="AlphaFoldDB" id="A0A975M5R9"/>
<reference evidence="2 3" key="1">
    <citation type="submission" date="2021-05" db="EMBL/GenBank/DDBJ databases">
        <title>Novel species in genus Arthrobacter.</title>
        <authorList>
            <person name="Zhang G."/>
        </authorList>
    </citation>
    <scope>NUCLEOTIDE SEQUENCE [LARGE SCALE GENOMIC DNA]</scope>
    <source>
        <strain evidence="3">zg-ZUI227</strain>
    </source>
</reference>
<dbReference type="PANTHER" id="PTHR39185">
    <property type="entry name" value="SWARMING MOTILITY PROTEIN SWRD"/>
    <property type="match status" value="1"/>
</dbReference>
<sequence>MIVLTRLNDARFAINPDLIERIHSTPDTTLVMVDGAKYIVTESLTEVIELIAGYRAQVISMARDLPAMEFRPGQPLGLVPDVPAEPPAGGSPAAGKTVPLRPRNV</sequence>
<organism evidence="2 3">
    <name type="scientific">Arthrobacter jiangjiafuii</name>
    <dbReference type="NCBI Taxonomy" id="2817475"/>
    <lineage>
        <taxon>Bacteria</taxon>
        <taxon>Bacillati</taxon>
        <taxon>Actinomycetota</taxon>
        <taxon>Actinomycetes</taxon>
        <taxon>Micrococcales</taxon>
        <taxon>Micrococcaceae</taxon>
        <taxon>Arthrobacter</taxon>
    </lineage>
</organism>
<keyword evidence="2" id="KW-0282">Flagellum</keyword>
<dbReference type="EMBL" id="CP076022">
    <property type="protein sequence ID" value="QWC10493.1"/>
    <property type="molecule type" value="Genomic_DNA"/>
</dbReference>
<dbReference type="KEGG" id="ajg:KKR91_02250"/>
<dbReference type="Pfam" id="PF06289">
    <property type="entry name" value="FlbD"/>
    <property type="match status" value="1"/>
</dbReference>
<name>A0A975M5R9_9MICC</name>
<keyword evidence="2" id="KW-0966">Cell projection</keyword>
<feature type="region of interest" description="Disordered" evidence="1">
    <location>
        <begin position="78"/>
        <end position="105"/>
    </location>
</feature>
<evidence type="ECO:0000256" key="1">
    <source>
        <dbReference type="SAM" id="MobiDB-lite"/>
    </source>
</evidence>
<keyword evidence="2" id="KW-0969">Cilium</keyword>
<keyword evidence="3" id="KW-1185">Reference proteome</keyword>
<evidence type="ECO:0000313" key="3">
    <source>
        <dbReference type="Proteomes" id="UP000676885"/>
    </source>
</evidence>
<accession>A0A975M5R9</accession>
<evidence type="ECO:0000313" key="2">
    <source>
        <dbReference type="EMBL" id="QWC10493.1"/>
    </source>
</evidence>
<dbReference type="InterPro" id="IPR009384">
    <property type="entry name" value="SwrD-like"/>
</dbReference>
<proteinExistence type="predicted"/>
<dbReference type="RefSeq" id="WP_210231827.1">
    <property type="nucleotide sequence ID" value="NZ_CP076022.1"/>
</dbReference>
<gene>
    <name evidence="2" type="ORF">KKR91_02250</name>
</gene>
<protein>
    <submittedName>
        <fullName evidence="2">Flagellar FlbD family protein</fullName>
    </submittedName>
</protein>